<evidence type="ECO:0000259" key="2">
    <source>
        <dbReference type="Pfam" id="PF01205"/>
    </source>
</evidence>
<dbReference type="EMBL" id="WHNX01000037">
    <property type="protein sequence ID" value="MPW27059.1"/>
    <property type="molecule type" value="Genomic_DNA"/>
</dbReference>
<comment type="caution">
    <text evidence="4">The sequence shown here is derived from an EMBL/GenBank/DDBJ whole genome shotgun (WGS) entry which is preliminary data.</text>
</comment>
<gene>
    <name evidence="4" type="ORF">GC105_14840</name>
</gene>
<dbReference type="InterPro" id="IPR020569">
    <property type="entry name" value="UPF0029_Impact_CS"/>
</dbReference>
<protein>
    <submittedName>
        <fullName evidence="4">YigZ family protein</fullName>
    </submittedName>
</protein>
<dbReference type="InterPro" id="IPR001498">
    <property type="entry name" value="Impact_N"/>
</dbReference>
<dbReference type="SUPFAM" id="SSF54211">
    <property type="entry name" value="Ribosomal protein S5 domain 2-like"/>
    <property type="match status" value="1"/>
</dbReference>
<dbReference type="InterPro" id="IPR020568">
    <property type="entry name" value="Ribosomal_Su5_D2-typ_SF"/>
</dbReference>
<dbReference type="Gene3D" id="3.30.230.30">
    <property type="entry name" value="Impact, N-terminal domain"/>
    <property type="match status" value="1"/>
</dbReference>
<comment type="similarity">
    <text evidence="1">Belongs to the IMPACT family.</text>
</comment>
<keyword evidence="5" id="KW-1185">Reference proteome</keyword>
<dbReference type="Proteomes" id="UP000440004">
    <property type="component" value="Unassembled WGS sequence"/>
</dbReference>
<accession>A0A6A7KBY1</accession>
<dbReference type="PROSITE" id="PS00910">
    <property type="entry name" value="UPF0029"/>
    <property type="match status" value="1"/>
</dbReference>
<reference evidence="4 5" key="1">
    <citation type="submission" date="2019-10" db="EMBL/GenBank/DDBJ databases">
        <title>Alkalibaculum tamaniensis sp.nov., a new alkaliphilic acetogen, isolated on methoxylated aromatics from a mud volcano.</title>
        <authorList>
            <person name="Khomyakova M.A."/>
            <person name="Merkel A.Y."/>
            <person name="Bonch-Osmolovskaya E.A."/>
            <person name="Slobodkin A.I."/>
        </authorList>
    </citation>
    <scope>NUCLEOTIDE SEQUENCE [LARGE SCALE GENOMIC DNA]</scope>
    <source>
        <strain evidence="4 5">M08DMB</strain>
    </source>
</reference>
<dbReference type="InterPro" id="IPR015796">
    <property type="entry name" value="Impact_YigZ-like"/>
</dbReference>
<sequence>MGENMHYYTIEGHNLAEDTIKKSRFIINCYHVENQYEVEKYLKNIYKEHYKATHNTFAYILGEEKNIQKYSDDGEPSGTAGKPILEAINQRELSNVLVVVTRYFGGIKLGGGGLIRAYNGSACLGLKSASFIRMQYSALIEISFEYTYLGKIKAFLDKEYKLKDTIIYDDKVHVKIFIPAEESENLIRNLVELTNDNIHVSIISEEYIKLSYKE</sequence>
<dbReference type="PANTHER" id="PTHR16301:SF20">
    <property type="entry name" value="IMPACT FAMILY MEMBER YIGZ"/>
    <property type="match status" value="1"/>
</dbReference>
<dbReference type="InterPro" id="IPR015269">
    <property type="entry name" value="UPF0029_Impact_C"/>
</dbReference>
<dbReference type="Pfam" id="PF09186">
    <property type="entry name" value="DUF1949"/>
    <property type="match status" value="1"/>
</dbReference>
<dbReference type="InterPro" id="IPR023582">
    <property type="entry name" value="Impact"/>
</dbReference>
<dbReference type="Pfam" id="PF01205">
    <property type="entry name" value="Impact_N"/>
    <property type="match status" value="1"/>
</dbReference>
<evidence type="ECO:0000259" key="3">
    <source>
        <dbReference type="Pfam" id="PF09186"/>
    </source>
</evidence>
<feature type="domain" description="Impact N-terminal" evidence="2">
    <location>
        <begin position="21"/>
        <end position="122"/>
    </location>
</feature>
<dbReference type="AlphaFoldDB" id="A0A6A7KBY1"/>
<dbReference type="PANTHER" id="PTHR16301">
    <property type="entry name" value="IMPACT-RELATED"/>
    <property type="match status" value="1"/>
</dbReference>
<evidence type="ECO:0000313" key="4">
    <source>
        <dbReference type="EMBL" id="MPW27059.1"/>
    </source>
</evidence>
<evidence type="ECO:0000256" key="1">
    <source>
        <dbReference type="ARBA" id="ARBA00007665"/>
    </source>
</evidence>
<dbReference type="SUPFAM" id="SSF54980">
    <property type="entry name" value="EF-G C-terminal domain-like"/>
    <property type="match status" value="1"/>
</dbReference>
<dbReference type="GO" id="GO:0006446">
    <property type="term" value="P:regulation of translational initiation"/>
    <property type="evidence" value="ECO:0007669"/>
    <property type="project" value="TreeGrafter"/>
</dbReference>
<feature type="domain" description="UPF0029" evidence="3">
    <location>
        <begin position="142"/>
        <end position="196"/>
    </location>
</feature>
<name>A0A6A7KBY1_9FIRM</name>
<dbReference type="InterPro" id="IPR035647">
    <property type="entry name" value="EFG_III/V"/>
</dbReference>
<dbReference type="NCBIfam" id="TIGR00257">
    <property type="entry name" value="IMPACT_YIGZ"/>
    <property type="match status" value="1"/>
</dbReference>
<organism evidence="4 5">
    <name type="scientific">Alkalibaculum sporogenes</name>
    <dbReference type="NCBI Taxonomy" id="2655001"/>
    <lineage>
        <taxon>Bacteria</taxon>
        <taxon>Bacillati</taxon>
        <taxon>Bacillota</taxon>
        <taxon>Clostridia</taxon>
        <taxon>Eubacteriales</taxon>
        <taxon>Eubacteriaceae</taxon>
        <taxon>Alkalibaculum</taxon>
    </lineage>
</organism>
<dbReference type="InterPro" id="IPR036956">
    <property type="entry name" value="Impact_N_sf"/>
</dbReference>
<proteinExistence type="inferred from homology"/>
<dbReference type="GO" id="GO:0005737">
    <property type="term" value="C:cytoplasm"/>
    <property type="evidence" value="ECO:0007669"/>
    <property type="project" value="TreeGrafter"/>
</dbReference>
<evidence type="ECO:0000313" key="5">
    <source>
        <dbReference type="Proteomes" id="UP000440004"/>
    </source>
</evidence>